<dbReference type="EMBL" id="JAPESX010000205">
    <property type="protein sequence ID" value="KAJ8122588.1"/>
    <property type="molecule type" value="Genomic_DNA"/>
</dbReference>
<reference evidence="1" key="1">
    <citation type="submission" date="2022-11" db="EMBL/GenBank/DDBJ databases">
        <title>Genome Sequence of Nemania bipapillata.</title>
        <authorList>
            <person name="Buettner E."/>
        </authorList>
    </citation>
    <scope>NUCLEOTIDE SEQUENCE</scope>
    <source>
        <strain evidence="1">CP14</strain>
    </source>
</reference>
<organism evidence="1 2">
    <name type="scientific">Nemania bipapillata</name>
    <dbReference type="NCBI Taxonomy" id="110536"/>
    <lineage>
        <taxon>Eukaryota</taxon>
        <taxon>Fungi</taxon>
        <taxon>Dikarya</taxon>
        <taxon>Ascomycota</taxon>
        <taxon>Pezizomycotina</taxon>
        <taxon>Sordariomycetes</taxon>
        <taxon>Xylariomycetidae</taxon>
        <taxon>Xylariales</taxon>
        <taxon>Xylariaceae</taxon>
        <taxon>Nemania</taxon>
    </lineage>
</organism>
<protein>
    <submittedName>
        <fullName evidence="1">Uncharacterized protein</fullName>
    </submittedName>
</protein>
<dbReference type="Proteomes" id="UP001153334">
    <property type="component" value="Unassembled WGS sequence"/>
</dbReference>
<evidence type="ECO:0000313" key="2">
    <source>
        <dbReference type="Proteomes" id="UP001153334"/>
    </source>
</evidence>
<accession>A0ACC2J5I3</accession>
<proteinExistence type="predicted"/>
<sequence length="493" mass="52211">MAQSIHEDEINMVSPTSLGSICCVALTALLGDQKVADPGSTVYTASLESYFSAQQTATQPACIVSPQSAQDVSHTVKYMTTQGAGCKFAVRSGGHTMWAGASNIAGGVVLDLRSLNTITLSADKATVSVGAGSTWDAVYAQLDPQGLSVNGGRAAGVGVGGLTLGGGISYFSPRYGWTCDAVSNFEIVLADGSIISANAKSNSDLFSALKGGNNNFGIVTRIDLDTFEQGLLWAGTVYNPLSSVDDVIREFVKLNSRDAYDEYASYFTTYGYSQAQGMSIISNQLEYTKPVDNPPVYAGYLSLPSLRTSTQITNMTDLSKQTEALQPLHARALYRVTTLVSTEAALKVAFNHWNASLPALSGVTNLLWAFVMEPLPPAIYAKGANSNALGLGDRSEPLVVGLLSVTWANAEHDALVAATADTLMGGIEQEVGSIGDLDPFVYLDYAGQYQDPIASYGAESVKKLRQVRKKFDPKGAFTFQVPGGYKIPDAPCK</sequence>
<evidence type="ECO:0000313" key="1">
    <source>
        <dbReference type="EMBL" id="KAJ8122588.1"/>
    </source>
</evidence>
<comment type="caution">
    <text evidence="1">The sequence shown here is derived from an EMBL/GenBank/DDBJ whole genome shotgun (WGS) entry which is preliminary data.</text>
</comment>
<gene>
    <name evidence="1" type="ORF">ONZ43_g1256</name>
</gene>
<keyword evidence="2" id="KW-1185">Reference proteome</keyword>
<name>A0ACC2J5I3_9PEZI</name>